<feature type="compositionally biased region" description="Basic and acidic residues" evidence="1">
    <location>
        <begin position="1"/>
        <end position="14"/>
    </location>
</feature>
<reference evidence="2 3" key="1">
    <citation type="journal article" date="2016" name="Nat. Commun.">
        <title>Thousands of microbial genomes shed light on interconnected biogeochemical processes in an aquifer system.</title>
        <authorList>
            <person name="Anantharaman K."/>
            <person name="Brown C.T."/>
            <person name="Hug L.A."/>
            <person name="Sharon I."/>
            <person name="Castelle C.J."/>
            <person name="Probst A.J."/>
            <person name="Thomas B.C."/>
            <person name="Singh A."/>
            <person name="Wilkins M.J."/>
            <person name="Karaoz U."/>
            <person name="Brodie E.L."/>
            <person name="Williams K.H."/>
            <person name="Hubbard S.S."/>
            <person name="Banfield J.F."/>
        </authorList>
    </citation>
    <scope>NUCLEOTIDE SEQUENCE [LARGE SCALE GENOMIC DNA]</scope>
</reference>
<dbReference type="Proteomes" id="UP000178951">
    <property type="component" value="Unassembled WGS sequence"/>
</dbReference>
<protein>
    <submittedName>
        <fullName evidence="2">Uncharacterized protein</fullName>
    </submittedName>
</protein>
<feature type="region of interest" description="Disordered" evidence="1">
    <location>
        <begin position="1"/>
        <end position="20"/>
    </location>
</feature>
<dbReference type="EMBL" id="MEUF01000025">
    <property type="protein sequence ID" value="OGC35516.1"/>
    <property type="molecule type" value="Genomic_DNA"/>
</dbReference>
<evidence type="ECO:0000256" key="1">
    <source>
        <dbReference type="SAM" id="MobiDB-lite"/>
    </source>
</evidence>
<gene>
    <name evidence="2" type="ORF">A2311_01680</name>
</gene>
<accession>A0A1F4TS99</accession>
<proteinExistence type="predicted"/>
<dbReference type="AlphaFoldDB" id="A0A1F4TS99"/>
<comment type="caution">
    <text evidence="2">The sequence shown here is derived from an EMBL/GenBank/DDBJ whole genome shotgun (WGS) entry which is preliminary data.</text>
</comment>
<name>A0A1F4TS99_UNCSA</name>
<evidence type="ECO:0000313" key="2">
    <source>
        <dbReference type="EMBL" id="OGC35516.1"/>
    </source>
</evidence>
<dbReference type="STRING" id="1802583.A2311_01680"/>
<evidence type="ECO:0000313" key="3">
    <source>
        <dbReference type="Proteomes" id="UP000178951"/>
    </source>
</evidence>
<sequence length="116" mass="13348">MGQEYDRHFEDFRSGDPSVNSKEKGGLLYLNGSFLLDHEDEIINLVNHESHLAETRNPGHKVTNISKADGRITVKISDHNLALHIGKRLEHAYKGQHKFQFATGEKFVEVHWERND</sequence>
<organism evidence="2 3">
    <name type="scientific">candidate division WOR-1 bacterium RIFOXYB2_FULL_48_7</name>
    <dbReference type="NCBI Taxonomy" id="1802583"/>
    <lineage>
        <taxon>Bacteria</taxon>
        <taxon>Bacillati</taxon>
        <taxon>Saganbacteria</taxon>
    </lineage>
</organism>